<dbReference type="InterPro" id="IPR010982">
    <property type="entry name" value="Lambda_DNA-bd_dom_sf"/>
</dbReference>
<gene>
    <name evidence="5" type="ORF">BREU_2237</name>
</gene>
<dbReference type="PANTHER" id="PTHR30146">
    <property type="entry name" value="LACI-RELATED TRANSCRIPTIONAL REPRESSOR"/>
    <property type="match status" value="1"/>
</dbReference>
<evidence type="ECO:0000259" key="4">
    <source>
        <dbReference type="PROSITE" id="PS50932"/>
    </source>
</evidence>
<reference evidence="5 6" key="1">
    <citation type="submission" date="2014-03" db="EMBL/GenBank/DDBJ databases">
        <title>Genomics of Bifidobacteria.</title>
        <authorList>
            <person name="Ventura M."/>
            <person name="Milani C."/>
            <person name="Lugli G.A."/>
        </authorList>
    </citation>
    <scope>NUCLEOTIDE SEQUENCE [LARGE SCALE GENOMIC DNA]</scope>
    <source>
        <strain evidence="5 6">DSM 23975</strain>
    </source>
</reference>
<dbReference type="AlphaFoldDB" id="A0A087CKN4"/>
<dbReference type="SMART" id="SM00354">
    <property type="entry name" value="HTH_LACI"/>
    <property type="match status" value="1"/>
</dbReference>
<dbReference type="RefSeq" id="WP_044089224.1">
    <property type="nucleotide sequence ID" value="NZ_JDUW01000007.1"/>
</dbReference>
<dbReference type="PROSITE" id="PS50932">
    <property type="entry name" value="HTH_LACI_2"/>
    <property type="match status" value="1"/>
</dbReference>
<keyword evidence="6" id="KW-1185">Reference proteome</keyword>
<dbReference type="EMBL" id="JGZK01000020">
    <property type="protein sequence ID" value="KFI83834.1"/>
    <property type="molecule type" value="Genomic_DNA"/>
</dbReference>
<sequence>MGINIKDVANKAGVSVSTVSRAFTRPELVSKATRAKVLAIAEELNFSISRSAMVLKSGRALRVALLMSDHIRLWFSASIIEGLNQVFHANGYDLSIFQISSIEERREFFDMLPIRRNADAVIVASFDIDTDEISQLVTVGVPIVGINCVMPNTGFNAAVNIDDDQGSKLLARHLIGLGHRRIAYVRTDRAVTLHFSVQQRYESFAQVCEQSGIDLTTIVIADGDDRISRATTELLSMDRMPTAIACQEDGIAIPLMFQLARTGLRVPFDVSMVGYDDSFYANEIGLTTVRQDPIAMATSAALKALDLIETGKTAKPFEVFPAQLLVRSSTTEVKG</sequence>
<dbReference type="STRING" id="1437610.BREU_2237"/>
<dbReference type="InterPro" id="IPR046335">
    <property type="entry name" value="LacI/GalR-like_sensor"/>
</dbReference>
<dbReference type="Proteomes" id="UP000028984">
    <property type="component" value="Unassembled WGS sequence"/>
</dbReference>
<dbReference type="PANTHER" id="PTHR30146:SF109">
    <property type="entry name" value="HTH-TYPE TRANSCRIPTIONAL REGULATOR GALS"/>
    <property type="match status" value="1"/>
</dbReference>
<dbReference type="GO" id="GO:0003700">
    <property type="term" value="F:DNA-binding transcription factor activity"/>
    <property type="evidence" value="ECO:0007669"/>
    <property type="project" value="TreeGrafter"/>
</dbReference>
<dbReference type="Pfam" id="PF00356">
    <property type="entry name" value="LacI"/>
    <property type="match status" value="1"/>
</dbReference>
<dbReference type="eggNOG" id="COG1609">
    <property type="taxonomic scope" value="Bacteria"/>
</dbReference>
<evidence type="ECO:0000256" key="3">
    <source>
        <dbReference type="ARBA" id="ARBA00023163"/>
    </source>
</evidence>
<dbReference type="CDD" id="cd01392">
    <property type="entry name" value="HTH_LacI"/>
    <property type="match status" value="1"/>
</dbReference>
<protein>
    <submittedName>
        <fullName evidence="5">LacI-type response repressor</fullName>
    </submittedName>
</protein>
<dbReference type="Pfam" id="PF13377">
    <property type="entry name" value="Peripla_BP_3"/>
    <property type="match status" value="1"/>
</dbReference>
<keyword evidence="1" id="KW-0805">Transcription regulation</keyword>
<organism evidence="5 6">
    <name type="scientific">Bifidobacterium reuteri DSM 23975</name>
    <dbReference type="NCBI Taxonomy" id="1437610"/>
    <lineage>
        <taxon>Bacteria</taxon>
        <taxon>Bacillati</taxon>
        <taxon>Actinomycetota</taxon>
        <taxon>Actinomycetes</taxon>
        <taxon>Bifidobacteriales</taxon>
        <taxon>Bifidobacteriaceae</taxon>
        <taxon>Bifidobacterium</taxon>
    </lineage>
</organism>
<comment type="caution">
    <text evidence="5">The sequence shown here is derived from an EMBL/GenBank/DDBJ whole genome shotgun (WGS) entry which is preliminary data.</text>
</comment>
<dbReference type="OrthoDB" id="3510266at2"/>
<evidence type="ECO:0000313" key="6">
    <source>
        <dbReference type="Proteomes" id="UP000028984"/>
    </source>
</evidence>
<accession>A0A087CKN4</accession>
<dbReference type="InterPro" id="IPR000843">
    <property type="entry name" value="HTH_LacI"/>
</dbReference>
<evidence type="ECO:0000313" key="5">
    <source>
        <dbReference type="EMBL" id="KFI83834.1"/>
    </source>
</evidence>
<name>A0A087CKN4_9BIFI</name>
<proteinExistence type="predicted"/>
<feature type="domain" description="HTH lacI-type" evidence="4">
    <location>
        <begin position="3"/>
        <end position="57"/>
    </location>
</feature>
<dbReference type="SUPFAM" id="SSF47413">
    <property type="entry name" value="lambda repressor-like DNA-binding domains"/>
    <property type="match status" value="1"/>
</dbReference>
<keyword evidence="2" id="KW-0238">DNA-binding</keyword>
<dbReference type="CDD" id="cd06267">
    <property type="entry name" value="PBP1_LacI_sugar_binding-like"/>
    <property type="match status" value="1"/>
</dbReference>
<dbReference type="Gene3D" id="3.40.50.2300">
    <property type="match status" value="2"/>
</dbReference>
<keyword evidence="3" id="KW-0804">Transcription</keyword>
<evidence type="ECO:0000256" key="1">
    <source>
        <dbReference type="ARBA" id="ARBA00023015"/>
    </source>
</evidence>
<dbReference type="SUPFAM" id="SSF53822">
    <property type="entry name" value="Periplasmic binding protein-like I"/>
    <property type="match status" value="1"/>
</dbReference>
<dbReference type="GO" id="GO:0000976">
    <property type="term" value="F:transcription cis-regulatory region binding"/>
    <property type="evidence" value="ECO:0007669"/>
    <property type="project" value="TreeGrafter"/>
</dbReference>
<dbReference type="Gene3D" id="1.10.260.40">
    <property type="entry name" value="lambda repressor-like DNA-binding domains"/>
    <property type="match status" value="1"/>
</dbReference>
<dbReference type="InterPro" id="IPR028082">
    <property type="entry name" value="Peripla_BP_I"/>
</dbReference>
<evidence type="ECO:0000256" key="2">
    <source>
        <dbReference type="ARBA" id="ARBA00023125"/>
    </source>
</evidence>